<sequence>MISPQILRLLQAFRFHISISLVCCAPCSRLSLWFMHRSCQRMSEPCSKVSNYYAPTIIALPIEPLLASLRYTSIAHIAMWPHHPLHVRLRPQNPPNTHYVAPAAYLQPTLYHVAVGFLQTAAA</sequence>
<evidence type="ECO:0000256" key="1">
    <source>
        <dbReference type="SAM" id="SignalP"/>
    </source>
</evidence>
<organism evidence="2">
    <name type="scientific">Anopheles marajoara</name>
    <dbReference type="NCBI Taxonomy" id="58244"/>
    <lineage>
        <taxon>Eukaryota</taxon>
        <taxon>Metazoa</taxon>
        <taxon>Ecdysozoa</taxon>
        <taxon>Arthropoda</taxon>
        <taxon>Hexapoda</taxon>
        <taxon>Insecta</taxon>
        <taxon>Pterygota</taxon>
        <taxon>Neoptera</taxon>
        <taxon>Endopterygota</taxon>
        <taxon>Diptera</taxon>
        <taxon>Nematocera</taxon>
        <taxon>Culicoidea</taxon>
        <taxon>Culicidae</taxon>
        <taxon>Anophelinae</taxon>
        <taxon>Anopheles</taxon>
    </lineage>
</organism>
<name>A0A2M4C7C9_9DIPT</name>
<feature type="signal peptide" evidence="1">
    <location>
        <begin position="1"/>
        <end position="24"/>
    </location>
</feature>
<dbReference type="EMBL" id="GGFJ01012018">
    <property type="protein sequence ID" value="MBW61159.1"/>
    <property type="molecule type" value="Transcribed_RNA"/>
</dbReference>
<protein>
    <submittedName>
        <fullName evidence="2">Putative secreted protein</fullName>
    </submittedName>
</protein>
<keyword evidence="1" id="KW-0732">Signal</keyword>
<proteinExistence type="predicted"/>
<feature type="chain" id="PRO_5014882588" evidence="1">
    <location>
        <begin position="25"/>
        <end position="123"/>
    </location>
</feature>
<reference evidence="2" key="1">
    <citation type="submission" date="2018-01" db="EMBL/GenBank/DDBJ databases">
        <title>An insight into the sialome of Amazonian anophelines.</title>
        <authorList>
            <person name="Ribeiro J.M."/>
            <person name="Scarpassa V."/>
            <person name="Calvo E."/>
        </authorList>
    </citation>
    <scope>NUCLEOTIDE SEQUENCE</scope>
    <source>
        <tissue evidence="2">Salivary glands</tissue>
    </source>
</reference>
<dbReference type="AlphaFoldDB" id="A0A2M4C7C9"/>
<accession>A0A2M4C7C9</accession>
<evidence type="ECO:0000313" key="2">
    <source>
        <dbReference type="EMBL" id="MBW61159.1"/>
    </source>
</evidence>